<dbReference type="InterPro" id="IPR050261">
    <property type="entry name" value="FrsA_esterase"/>
</dbReference>
<evidence type="ECO:0000256" key="2">
    <source>
        <dbReference type="SAM" id="SignalP"/>
    </source>
</evidence>
<sequence length="290" mass="32223">MRSLFRVLILGAGLGFSLTALGGDMEAGPKAWWWDEGWWSRGQLAGEQNHEVTATRTVVKHGDVDVPVHVFRPKGAGPFPGILFVHGRRGIDVWNQLSARRLAARGFIVFAPDLYSGRIINQFPIKHDYEVEGDLGAVLDAMLKHKDLKGSRICSVGISRGGYYALKLAVAQGRQGKGIACYVGFYPTMQDPNAPEPAQVYQYAPEVDKFQLPALVFIGDQEQYHRRRSIEASVSSWQTRQLNARLIIYPGVGRGFDFRGGEVRSFADNLAGQDAVRRTANFVRQHLGVR</sequence>
<evidence type="ECO:0000313" key="4">
    <source>
        <dbReference type="EMBL" id="OGI40218.1"/>
    </source>
</evidence>
<accession>A0A1F6T4Z0</accession>
<dbReference type="InterPro" id="IPR029058">
    <property type="entry name" value="AB_hydrolase_fold"/>
</dbReference>
<evidence type="ECO:0000313" key="5">
    <source>
        <dbReference type="Proteomes" id="UP000178379"/>
    </source>
</evidence>
<dbReference type="EMBL" id="MFSQ01000061">
    <property type="protein sequence ID" value="OGI40218.1"/>
    <property type="molecule type" value="Genomic_DNA"/>
</dbReference>
<name>A0A1F6T4Z0_9PROT</name>
<dbReference type="PANTHER" id="PTHR22946:SF9">
    <property type="entry name" value="POLYKETIDE TRANSFERASE AF380"/>
    <property type="match status" value="1"/>
</dbReference>
<dbReference type="GO" id="GO:0052689">
    <property type="term" value="F:carboxylic ester hydrolase activity"/>
    <property type="evidence" value="ECO:0007669"/>
    <property type="project" value="UniProtKB-ARBA"/>
</dbReference>
<feature type="domain" description="Dienelactone hydrolase" evidence="3">
    <location>
        <begin position="68"/>
        <end position="286"/>
    </location>
</feature>
<keyword evidence="2" id="KW-0732">Signal</keyword>
<protein>
    <submittedName>
        <fullName evidence="4">Dienelactone hydrolase</fullName>
    </submittedName>
</protein>
<dbReference type="STRING" id="1817756.A2140_08130"/>
<proteinExistence type="predicted"/>
<dbReference type="PANTHER" id="PTHR22946">
    <property type="entry name" value="DIENELACTONE HYDROLASE DOMAIN-CONTAINING PROTEIN-RELATED"/>
    <property type="match status" value="1"/>
</dbReference>
<keyword evidence="1 4" id="KW-0378">Hydrolase</keyword>
<feature type="chain" id="PRO_5009526565" evidence="2">
    <location>
        <begin position="23"/>
        <end position="290"/>
    </location>
</feature>
<organism evidence="4 5">
    <name type="scientific">Candidatus Muproteobacteria bacterium RBG_16_62_13</name>
    <dbReference type="NCBI Taxonomy" id="1817756"/>
    <lineage>
        <taxon>Bacteria</taxon>
        <taxon>Pseudomonadati</taxon>
        <taxon>Pseudomonadota</taxon>
        <taxon>Candidatus Muproteobacteria</taxon>
    </lineage>
</organism>
<gene>
    <name evidence="4" type="ORF">A2140_08130</name>
</gene>
<dbReference type="Gene3D" id="3.40.50.1820">
    <property type="entry name" value="alpha/beta hydrolase"/>
    <property type="match status" value="1"/>
</dbReference>
<feature type="signal peptide" evidence="2">
    <location>
        <begin position="1"/>
        <end position="22"/>
    </location>
</feature>
<dbReference type="InterPro" id="IPR002925">
    <property type="entry name" value="Dienelactn_hydro"/>
</dbReference>
<dbReference type="SUPFAM" id="SSF53474">
    <property type="entry name" value="alpha/beta-Hydrolases"/>
    <property type="match status" value="1"/>
</dbReference>
<comment type="caution">
    <text evidence="4">The sequence shown here is derived from an EMBL/GenBank/DDBJ whole genome shotgun (WGS) entry which is preliminary data.</text>
</comment>
<evidence type="ECO:0000259" key="3">
    <source>
        <dbReference type="Pfam" id="PF01738"/>
    </source>
</evidence>
<dbReference type="AlphaFoldDB" id="A0A1F6T4Z0"/>
<dbReference type="Proteomes" id="UP000178379">
    <property type="component" value="Unassembled WGS sequence"/>
</dbReference>
<reference evidence="4 5" key="1">
    <citation type="journal article" date="2016" name="Nat. Commun.">
        <title>Thousands of microbial genomes shed light on interconnected biogeochemical processes in an aquifer system.</title>
        <authorList>
            <person name="Anantharaman K."/>
            <person name="Brown C.T."/>
            <person name="Hug L.A."/>
            <person name="Sharon I."/>
            <person name="Castelle C.J."/>
            <person name="Probst A.J."/>
            <person name="Thomas B.C."/>
            <person name="Singh A."/>
            <person name="Wilkins M.J."/>
            <person name="Karaoz U."/>
            <person name="Brodie E.L."/>
            <person name="Williams K.H."/>
            <person name="Hubbard S.S."/>
            <person name="Banfield J.F."/>
        </authorList>
    </citation>
    <scope>NUCLEOTIDE SEQUENCE [LARGE SCALE GENOMIC DNA]</scope>
</reference>
<dbReference type="Pfam" id="PF01738">
    <property type="entry name" value="DLH"/>
    <property type="match status" value="1"/>
</dbReference>
<evidence type="ECO:0000256" key="1">
    <source>
        <dbReference type="ARBA" id="ARBA00022801"/>
    </source>
</evidence>